<dbReference type="Proteomes" id="UP000244855">
    <property type="component" value="Unassembled WGS sequence"/>
</dbReference>
<name>A0A2V1DE55_9PLEO</name>
<evidence type="ECO:0000256" key="1">
    <source>
        <dbReference type="SAM" id="MobiDB-lite"/>
    </source>
</evidence>
<dbReference type="AlphaFoldDB" id="A0A2V1DE55"/>
<protein>
    <submittedName>
        <fullName evidence="3">Uncharacterized protein</fullName>
    </submittedName>
</protein>
<keyword evidence="2" id="KW-0732">Signal</keyword>
<feature type="compositionally biased region" description="Basic and acidic residues" evidence="1">
    <location>
        <begin position="33"/>
        <end position="42"/>
    </location>
</feature>
<feature type="non-terminal residue" evidence="3">
    <location>
        <position position="102"/>
    </location>
</feature>
<accession>A0A2V1DE55</accession>
<dbReference type="EMBL" id="KZ805468">
    <property type="protein sequence ID" value="PVH96321.1"/>
    <property type="molecule type" value="Genomic_DNA"/>
</dbReference>
<feature type="signal peptide" evidence="2">
    <location>
        <begin position="1"/>
        <end position="19"/>
    </location>
</feature>
<keyword evidence="4" id="KW-1185">Reference proteome</keyword>
<feature type="compositionally biased region" description="Basic residues" evidence="1">
    <location>
        <begin position="79"/>
        <end position="102"/>
    </location>
</feature>
<sequence length="102" mass="10835">MRFGAVLLAFTASIVLGTADIFQDEPAVHLKPKGLDDARRSDVTSNLENSDAVLPRGPHAVEASTDGELAARLIDSKSKNKRASKKKPGKKPPAKPAKPPKP</sequence>
<feature type="region of interest" description="Disordered" evidence="1">
    <location>
        <begin position="32"/>
        <end position="102"/>
    </location>
</feature>
<organism evidence="3 4">
    <name type="scientific">Periconia macrospinosa</name>
    <dbReference type="NCBI Taxonomy" id="97972"/>
    <lineage>
        <taxon>Eukaryota</taxon>
        <taxon>Fungi</taxon>
        <taxon>Dikarya</taxon>
        <taxon>Ascomycota</taxon>
        <taxon>Pezizomycotina</taxon>
        <taxon>Dothideomycetes</taxon>
        <taxon>Pleosporomycetidae</taxon>
        <taxon>Pleosporales</taxon>
        <taxon>Massarineae</taxon>
        <taxon>Periconiaceae</taxon>
        <taxon>Periconia</taxon>
    </lineage>
</organism>
<evidence type="ECO:0000313" key="3">
    <source>
        <dbReference type="EMBL" id="PVH96321.1"/>
    </source>
</evidence>
<evidence type="ECO:0000313" key="4">
    <source>
        <dbReference type="Proteomes" id="UP000244855"/>
    </source>
</evidence>
<gene>
    <name evidence="3" type="ORF">DM02DRAFT_659348</name>
</gene>
<reference evidence="3 4" key="1">
    <citation type="journal article" date="2018" name="Sci. Rep.">
        <title>Comparative genomics provides insights into the lifestyle and reveals functional heterogeneity of dark septate endophytic fungi.</title>
        <authorList>
            <person name="Knapp D.G."/>
            <person name="Nemeth J.B."/>
            <person name="Barry K."/>
            <person name="Hainaut M."/>
            <person name="Henrissat B."/>
            <person name="Johnson J."/>
            <person name="Kuo A."/>
            <person name="Lim J.H.P."/>
            <person name="Lipzen A."/>
            <person name="Nolan M."/>
            <person name="Ohm R.A."/>
            <person name="Tamas L."/>
            <person name="Grigoriev I.V."/>
            <person name="Spatafora J.W."/>
            <person name="Nagy L.G."/>
            <person name="Kovacs G.M."/>
        </authorList>
    </citation>
    <scope>NUCLEOTIDE SEQUENCE [LARGE SCALE GENOMIC DNA]</scope>
    <source>
        <strain evidence="3 4">DSE2036</strain>
    </source>
</reference>
<feature type="chain" id="PRO_5015854325" evidence="2">
    <location>
        <begin position="20"/>
        <end position="102"/>
    </location>
</feature>
<proteinExistence type="predicted"/>
<evidence type="ECO:0000256" key="2">
    <source>
        <dbReference type="SAM" id="SignalP"/>
    </source>
</evidence>